<reference evidence="2" key="1">
    <citation type="journal article" date="2023" name="Hortic. Res.">
        <title>A chromosome-level phased genome enabling allele-level studies in sweet orange: a case study on citrus Huanglongbing tolerance.</title>
        <authorList>
            <person name="Wu B."/>
            <person name="Yu Q."/>
            <person name="Deng Z."/>
            <person name="Duan Y."/>
            <person name="Luo F."/>
            <person name="Gmitter F. Jr."/>
        </authorList>
    </citation>
    <scope>NUCLEOTIDE SEQUENCE [LARGE SCALE GENOMIC DNA]</scope>
    <source>
        <strain evidence="2">cv. Valencia</strain>
    </source>
</reference>
<dbReference type="Proteomes" id="UP000829398">
    <property type="component" value="Chromosome 5"/>
</dbReference>
<dbReference type="EMBL" id="CM039174">
    <property type="protein sequence ID" value="KAH9757482.1"/>
    <property type="molecule type" value="Genomic_DNA"/>
</dbReference>
<accession>A0ACB8KSW7</accession>
<name>A0ACB8KSW7_CITSI</name>
<sequence length="1223" mass="138838">MVTVCQQCGDKGFYEALIGCEKCQTTAVHIYCLPVLPASFEDDVLWYCEDCEPKVAKPSTVVNPSSVLGGRCDSDSENLEIVQATRSNLRLKKNAVDRLSKNERKGNDSGSLAKAEDQKSGNSSSYLLQVHHSNNHEKDKKCGRRGELDGRSIYEEAESVKTKTSLATGGDSNSNPQYSCKLLCNESDENYEKLGRQIGLDRSSFNDEAESFRTRTSQVVTNDSPYTRECSSNAHKVVVIEVHSMGNDKKGYQFRRQRELVKNSSDTATKSLKNSLVTTSNSFSIPKHSSNVSGKSIFEVQCKEDAVKDLSPIRWSGLNGGSSTEESESSKKETSLIASSRPSNIPEHCYVPAQPIIEPIWKGNLRLSSDKYGSIEGLVAHLSTSACSKVFQEAKLLPQLLCPELLPRSNSWPKSFHKWGPSDDNIALYLFPNNERSEKVYDSLVHDMISHDVALRAVVKNAELLLFTSNLLPFQFWRFQSKVYLWGVFRAKQASQSQMLAVDSVNAISISKPNGLVKALTQYPQSPGSPLSNSEMKDLEKEGLVILKDDGLEGNVDEFENVEDVEKRVDEPEFGMSFDSADEMFTYYKAYGKQKGFPVKRRTSKKGSDGILRYVTFACGRSGTSRSNPSNFSRSQTNTKTGCNAKVGGCLDEDGKWQVRTLILEHNHGLNPGKSMYFRCNRNSSSHVKRQLETNDRAGKKVAKNFNSFVVEAAEHDDVSFLESDHGNYINKIRRLQLGEEDAIAIQRYFLKMQAKYEGFFFSMDLDEEGQLKNVFWADPKSRAAYNDFGDIIYFDTTYLTNKYDLPFVLFIGVNHHGQSILLGCGLVSCEDIETFTWLFRTWLSCMSGSAPIGIITDQNKAIKKAIEIVFPNTRHRWCLWHIFKKVPEKLEFYRQYHAITYLLHCAVYDSQSPVVFEETWNVMIMKYDLADDEWLSELFDERHRWVPCFVKSSFWAGMSATQRNESVDVVFDGYVDSKTTWKQFVEQYGNVLRSQVEREYQADVKSFYPPLPRVTAFKMEEQIQEVYTMSKFQEFQQELFGKLYCDILKFVGSEYEVGEHVNIEGKGKRITFKVLFEKDDCVVSCSCSRFQFRGILCRHAIQVLMRNDIFLLPEKYILRRWRKDVQRCHSRVKINYDVWNSTTEQVRYEKMCDAFAEVADMAADDVGSCKLVLDWIENVKKELPKKTDCGGSQPTTTGQGSCSNNVGSTTNEAESMHDQVPI</sequence>
<evidence type="ECO:0000313" key="2">
    <source>
        <dbReference type="Proteomes" id="UP000829398"/>
    </source>
</evidence>
<organism evidence="1 2">
    <name type="scientific">Citrus sinensis</name>
    <name type="common">Sweet orange</name>
    <name type="synonym">Citrus aurantium var. sinensis</name>
    <dbReference type="NCBI Taxonomy" id="2711"/>
    <lineage>
        <taxon>Eukaryota</taxon>
        <taxon>Viridiplantae</taxon>
        <taxon>Streptophyta</taxon>
        <taxon>Embryophyta</taxon>
        <taxon>Tracheophyta</taxon>
        <taxon>Spermatophyta</taxon>
        <taxon>Magnoliopsida</taxon>
        <taxon>eudicotyledons</taxon>
        <taxon>Gunneridae</taxon>
        <taxon>Pentapetalae</taxon>
        <taxon>rosids</taxon>
        <taxon>malvids</taxon>
        <taxon>Sapindales</taxon>
        <taxon>Rutaceae</taxon>
        <taxon>Aurantioideae</taxon>
        <taxon>Citrus</taxon>
    </lineage>
</organism>
<keyword evidence="2" id="KW-1185">Reference proteome</keyword>
<protein>
    <submittedName>
        <fullName evidence="1">Protein FAR1-RELATED SEQUENCE</fullName>
    </submittedName>
</protein>
<proteinExistence type="predicted"/>
<evidence type="ECO:0000313" key="1">
    <source>
        <dbReference type="EMBL" id="KAH9757482.1"/>
    </source>
</evidence>
<comment type="caution">
    <text evidence="1">The sequence shown here is derived from an EMBL/GenBank/DDBJ whole genome shotgun (WGS) entry which is preliminary data.</text>
</comment>
<gene>
    <name evidence="1" type="ORF">KPL71_016410</name>
</gene>